<dbReference type="PANTHER" id="PTHR31806">
    <property type="entry name" value="PURINE-CYTOSINE PERMEASE FCY2-RELATED"/>
    <property type="match status" value="1"/>
</dbReference>
<evidence type="ECO:0000256" key="1">
    <source>
        <dbReference type="ARBA" id="ARBA00004141"/>
    </source>
</evidence>
<dbReference type="AlphaFoldDB" id="A0A9W8Z0R7"/>
<reference evidence="9" key="1">
    <citation type="submission" date="2022-10" db="EMBL/GenBank/DDBJ databases">
        <title>Tapping the CABI collections for fungal endophytes: first genome assemblies for Collariella, Neodidymelliopsis, Ascochyta clinopodiicola, Didymella pomorum, Didymosphaeria variabile, Neocosmospora piperis and Neocucurbitaria cava.</title>
        <authorList>
            <person name="Hill R."/>
        </authorList>
    </citation>
    <scope>NUCLEOTIDE SEQUENCE</scope>
    <source>
        <strain evidence="9">IMI 355091</strain>
    </source>
</reference>
<evidence type="ECO:0000256" key="8">
    <source>
        <dbReference type="SAM" id="Phobius"/>
    </source>
</evidence>
<feature type="transmembrane region" description="Helical" evidence="8">
    <location>
        <begin position="99"/>
        <end position="120"/>
    </location>
</feature>
<dbReference type="Pfam" id="PF02133">
    <property type="entry name" value="Transp_cyt_pur"/>
    <property type="match status" value="1"/>
</dbReference>
<keyword evidence="6 7" id="KW-0472">Membrane</keyword>
<evidence type="ECO:0000256" key="3">
    <source>
        <dbReference type="ARBA" id="ARBA00022448"/>
    </source>
</evidence>
<keyword evidence="4 8" id="KW-0812">Transmembrane</keyword>
<dbReference type="Proteomes" id="UP001140510">
    <property type="component" value="Unassembled WGS sequence"/>
</dbReference>
<feature type="transmembrane region" description="Helical" evidence="8">
    <location>
        <begin position="181"/>
        <end position="202"/>
    </location>
</feature>
<name>A0A9W8Z0R7_9PLEO</name>
<feature type="transmembrane region" description="Helical" evidence="8">
    <location>
        <begin position="401"/>
        <end position="424"/>
    </location>
</feature>
<sequence length="510" mass="55651">MAAKPASPFSLEKAFKPSFVHSSNDDFQAGSAKKLSNLHGLRWWAKRLAVETGGIRRVTDEDRAQNTTKWWNACTFWMSANFAVATLNTGMVGGSMGLSFWHCFAIITSVNVFSCLLPAWTATFGLTGLRMTTFSRYSFGYWGNLLVVVFSMVSTTGWNAINSISEAPCLYAVSDGKFPQWAGVMVISTTVWIICALGITWIHRLDAYLWIPPFIVWCVAAGTGAKSFDGDAVKSPTGANGAAAAFSFIAVTFSFAVSWINCAADYNVKMPVNTARRKIFIATYVGICVPTILVQTLGAAMFSGTETNPLWEAAYRNAGVGGPLKMSLLPSGGFGKFMLVLAGLSSKPNNIPDNYSFAIHAQNFGPWALRVPRIAFITFGYIAAITVGCCAAAFFEDTLQTFLSIIGYWTIIHLVVIIEEHIVFRHACWQNYDWDAWYDCELLPFGWGAIAAFAFGFLGAAFGMKVAWYTAPIAGLIGKKGGNVGHELSALFCGVAFPILRYLEKRYTGK</sequence>
<evidence type="ECO:0000256" key="2">
    <source>
        <dbReference type="ARBA" id="ARBA00008974"/>
    </source>
</evidence>
<comment type="caution">
    <text evidence="9">The sequence shown here is derived from an EMBL/GenBank/DDBJ whole genome shotgun (WGS) entry which is preliminary data.</text>
</comment>
<feature type="transmembrane region" description="Helical" evidence="8">
    <location>
        <begin position="281"/>
        <end position="304"/>
    </location>
</feature>
<feature type="transmembrane region" description="Helical" evidence="8">
    <location>
        <begin position="240"/>
        <end position="260"/>
    </location>
</feature>
<keyword evidence="10" id="KW-1185">Reference proteome</keyword>
<evidence type="ECO:0000313" key="10">
    <source>
        <dbReference type="Proteomes" id="UP001140510"/>
    </source>
</evidence>
<dbReference type="GO" id="GO:0022857">
    <property type="term" value="F:transmembrane transporter activity"/>
    <property type="evidence" value="ECO:0007669"/>
    <property type="project" value="InterPro"/>
</dbReference>
<evidence type="ECO:0008006" key="11">
    <source>
        <dbReference type="Google" id="ProtNLM"/>
    </source>
</evidence>
<evidence type="ECO:0000313" key="9">
    <source>
        <dbReference type="EMBL" id="KAJ4395140.1"/>
    </source>
</evidence>
<keyword evidence="5 8" id="KW-1133">Transmembrane helix</keyword>
<dbReference type="PANTHER" id="PTHR31806:SF1">
    <property type="entry name" value="PURINE-CYTOSINE PERMEASE FCY2-RELATED"/>
    <property type="match status" value="1"/>
</dbReference>
<protein>
    <recommendedName>
        <fullName evidence="11">Nucleobase transmembrane transporter</fullName>
    </recommendedName>
</protein>
<comment type="subcellular location">
    <subcellularLocation>
        <location evidence="1">Membrane</location>
        <topology evidence="1">Multi-pass membrane protein</topology>
    </subcellularLocation>
</comment>
<dbReference type="InterPro" id="IPR001248">
    <property type="entry name" value="Pur-cyt_permease"/>
</dbReference>
<organism evidence="9 10">
    <name type="scientific">Didymella pomorum</name>
    <dbReference type="NCBI Taxonomy" id="749634"/>
    <lineage>
        <taxon>Eukaryota</taxon>
        <taxon>Fungi</taxon>
        <taxon>Dikarya</taxon>
        <taxon>Ascomycota</taxon>
        <taxon>Pezizomycotina</taxon>
        <taxon>Dothideomycetes</taxon>
        <taxon>Pleosporomycetidae</taxon>
        <taxon>Pleosporales</taxon>
        <taxon>Pleosporineae</taxon>
        <taxon>Didymellaceae</taxon>
        <taxon>Didymella</taxon>
    </lineage>
</organism>
<dbReference type="OrthoDB" id="5428495at2759"/>
<evidence type="ECO:0000256" key="5">
    <source>
        <dbReference type="ARBA" id="ARBA00022989"/>
    </source>
</evidence>
<dbReference type="GO" id="GO:0005886">
    <property type="term" value="C:plasma membrane"/>
    <property type="evidence" value="ECO:0007669"/>
    <property type="project" value="TreeGrafter"/>
</dbReference>
<dbReference type="InterPro" id="IPR026030">
    <property type="entry name" value="Pur-cyt_permease_Fcy2/21/22"/>
</dbReference>
<feature type="transmembrane region" description="Helical" evidence="8">
    <location>
        <begin position="141"/>
        <end position="161"/>
    </location>
</feature>
<evidence type="ECO:0000256" key="7">
    <source>
        <dbReference type="PIRNR" id="PIRNR002744"/>
    </source>
</evidence>
<feature type="transmembrane region" description="Helical" evidence="8">
    <location>
        <begin position="374"/>
        <end position="395"/>
    </location>
</feature>
<feature type="transmembrane region" description="Helical" evidence="8">
    <location>
        <begin position="70"/>
        <end position="87"/>
    </location>
</feature>
<feature type="transmembrane region" description="Helical" evidence="8">
    <location>
        <begin position="209"/>
        <end position="228"/>
    </location>
</feature>
<keyword evidence="3 7" id="KW-0813">Transport</keyword>
<feature type="transmembrane region" description="Helical" evidence="8">
    <location>
        <begin position="445"/>
        <end position="464"/>
    </location>
</feature>
<dbReference type="EMBL" id="JAPEVA010000174">
    <property type="protein sequence ID" value="KAJ4395140.1"/>
    <property type="molecule type" value="Genomic_DNA"/>
</dbReference>
<gene>
    <name evidence="9" type="ORF">N0V91_011045</name>
</gene>
<proteinExistence type="inferred from homology"/>
<accession>A0A9W8Z0R7</accession>
<comment type="similarity">
    <text evidence="2 7">Belongs to the purine-cytosine permease (2.A.39) family.</text>
</comment>
<evidence type="ECO:0000256" key="6">
    <source>
        <dbReference type="ARBA" id="ARBA00023136"/>
    </source>
</evidence>
<dbReference type="Gene3D" id="1.10.4160.10">
    <property type="entry name" value="Hydantoin permease"/>
    <property type="match status" value="1"/>
</dbReference>
<dbReference type="PIRSF" id="PIRSF002744">
    <property type="entry name" value="Pur-cyt_permease"/>
    <property type="match status" value="1"/>
</dbReference>
<evidence type="ECO:0000256" key="4">
    <source>
        <dbReference type="ARBA" id="ARBA00022692"/>
    </source>
</evidence>